<dbReference type="GO" id="GO:0006284">
    <property type="term" value="P:base-excision repair"/>
    <property type="evidence" value="ECO:0007669"/>
    <property type="project" value="TreeGrafter"/>
</dbReference>
<dbReference type="EMBL" id="NBIV01000129">
    <property type="protein sequence ID" value="PXF43305.1"/>
    <property type="molecule type" value="Genomic_DNA"/>
</dbReference>
<keyword evidence="4" id="KW-0378">Hydrolase</keyword>
<evidence type="ECO:0000256" key="3">
    <source>
        <dbReference type="ARBA" id="ARBA00022723"/>
    </source>
</evidence>
<keyword evidence="7" id="KW-0464">Manganese</keyword>
<feature type="active site" description="Proton donor/acceptor" evidence="6">
    <location>
        <position position="191"/>
    </location>
</feature>
<evidence type="ECO:0000259" key="10">
    <source>
        <dbReference type="Pfam" id="PF03372"/>
    </source>
</evidence>
<organism evidence="11 12">
    <name type="scientific">Gracilariopsis chorda</name>
    <dbReference type="NCBI Taxonomy" id="448386"/>
    <lineage>
        <taxon>Eukaryota</taxon>
        <taxon>Rhodophyta</taxon>
        <taxon>Florideophyceae</taxon>
        <taxon>Rhodymeniophycidae</taxon>
        <taxon>Gracilariales</taxon>
        <taxon>Gracilariaceae</taxon>
        <taxon>Gracilariopsis</taxon>
    </lineage>
</organism>
<comment type="cofactor">
    <cofactor evidence="1">
        <name>Mn(2+)</name>
        <dbReference type="ChEBI" id="CHEBI:29035"/>
    </cofactor>
</comment>
<proteinExistence type="inferred from homology"/>
<feature type="binding site" evidence="7">
    <location>
        <position position="191"/>
    </location>
    <ligand>
        <name>Mg(2+)</name>
        <dbReference type="ChEBI" id="CHEBI:18420"/>
        <label>1</label>
    </ligand>
</feature>
<dbReference type="GO" id="GO:0005634">
    <property type="term" value="C:nucleus"/>
    <property type="evidence" value="ECO:0007669"/>
    <property type="project" value="TreeGrafter"/>
</dbReference>
<evidence type="ECO:0000256" key="2">
    <source>
        <dbReference type="ARBA" id="ARBA00007092"/>
    </source>
</evidence>
<feature type="site" description="Interaction with DNA substrate" evidence="8">
    <location>
        <position position="289"/>
    </location>
</feature>
<keyword evidence="5 7" id="KW-0460">Magnesium</keyword>
<dbReference type="CDD" id="cd09087">
    <property type="entry name" value="Ape1-like_AP-endo"/>
    <property type="match status" value="1"/>
</dbReference>
<evidence type="ECO:0000256" key="8">
    <source>
        <dbReference type="PIRSR" id="PIRSR604808-3"/>
    </source>
</evidence>
<evidence type="ECO:0000256" key="6">
    <source>
        <dbReference type="PIRSR" id="PIRSR604808-1"/>
    </source>
</evidence>
<evidence type="ECO:0000256" key="7">
    <source>
        <dbReference type="PIRSR" id="PIRSR604808-2"/>
    </source>
</evidence>
<accession>A0A2V3IMJ4</accession>
<comment type="cofactor">
    <cofactor evidence="7 9">
        <name>Mg(2+)</name>
        <dbReference type="ChEBI" id="CHEBI:18420"/>
    </cofactor>
    <cofactor evidence="7 9">
        <name>Mn(2+)</name>
        <dbReference type="ChEBI" id="CHEBI:29035"/>
    </cofactor>
    <text evidence="7 9">Probably binds two magnesium or manganese ions per subunit.</text>
</comment>
<dbReference type="PANTHER" id="PTHR22748">
    <property type="entry name" value="AP ENDONUCLEASE"/>
    <property type="match status" value="1"/>
</dbReference>
<evidence type="ECO:0000256" key="5">
    <source>
        <dbReference type="ARBA" id="ARBA00022842"/>
    </source>
</evidence>
<dbReference type="GO" id="GO:0008311">
    <property type="term" value="F:double-stranded DNA 3'-5' DNA exonuclease activity"/>
    <property type="evidence" value="ECO:0007669"/>
    <property type="project" value="TreeGrafter"/>
</dbReference>
<dbReference type="PROSITE" id="PS51435">
    <property type="entry name" value="AP_NUCLEASE_F1_4"/>
    <property type="match status" value="1"/>
</dbReference>
<feature type="site" description="Important for catalytic activity" evidence="8">
    <location>
        <position position="263"/>
    </location>
</feature>
<name>A0A2V3IMJ4_9FLOR</name>
<feature type="binding site" evidence="7">
    <location>
        <position position="44"/>
    </location>
    <ligand>
        <name>Mg(2+)</name>
        <dbReference type="ChEBI" id="CHEBI:18420"/>
        <label>1</label>
    </ligand>
</feature>
<dbReference type="InterPro" id="IPR004808">
    <property type="entry name" value="AP_endonuc_1"/>
</dbReference>
<dbReference type="PROSITE" id="PS00726">
    <property type="entry name" value="AP_NUCLEASE_F1_1"/>
    <property type="match status" value="1"/>
</dbReference>
<feature type="domain" description="Endonuclease/exonuclease/phosphatase" evidence="10">
    <location>
        <begin position="41"/>
        <end position="289"/>
    </location>
</feature>
<keyword evidence="11" id="KW-0456">Lyase</keyword>
<comment type="caution">
    <text evidence="11">The sequence shown here is derived from an EMBL/GenBank/DDBJ whole genome shotgun (WGS) entry which is preliminary data.</text>
</comment>
<gene>
    <name evidence="11" type="ORF">BWQ96_06944</name>
</gene>
<dbReference type="GO" id="GO:0016829">
    <property type="term" value="F:lyase activity"/>
    <property type="evidence" value="ECO:0007669"/>
    <property type="project" value="UniProtKB-KW"/>
</dbReference>
<dbReference type="AlphaFoldDB" id="A0A2V3IMJ4"/>
<evidence type="ECO:0000256" key="1">
    <source>
        <dbReference type="ARBA" id="ARBA00001936"/>
    </source>
</evidence>
<feature type="active site" evidence="6">
    <location>
        <position position="150"/>
    </location>
</feature>
<dbReference type="GO" id="GO:0003906">
    <property type="term" value="F:DNA-(apurinic or apyrimidinic site) endonuclease activity"/>
    <property type="evidence" value="ECO:0007669"/>
    <property type="project" value="TreeGrafter"/>
</dbReference>
<dbReference type="Proteomes" id="UP000247409">
    <property type="component" value="Unassembled WGS sequence"/>
</dbReference>
<keyword evidence="12" id="KW-1185">Reference proteome</keyword>
<dbReference type="NCBIfam" id="TIGR00633">
    <property type="entry name" value="xth"/>
    <property type="match status" value="1"/>
</dbReference>
<feature type="active site" description="Proton acceptor" evidence="6">
    <location>
        <position position="289"/>
    </location>
</feature>
<keyword evidence="3 7" id="KW-0479">Metal-binding</keyword>
<keyword evidence="9" id="KW-0234">DNA repair</keyword>
<dbReference type="Pfam" id="PF03372">
    <property type="entry name" value="Exo_endo_phos"/>
    <property type="match status" value="1"/>
</dbReference>
<sequence length="301" mass="34445">MATPRNAFCAPLSTPDLRNRTTYVAPTMCTPSTHTNTKKLLSWNVNGLRALLRKDPRALSDLVHQYDPDIVCLQETKIQTKHEKLFKNALPGYEALICNSSTSRLGYSGTATFSRLPVDIFQRQINHGLCDDEGRFVMIEYPSLSVINVYSVNSGQSLKRLPIRMTWDQSLRKMIRLIRRNRGKPVLVLGDLNVARHEIDVYNAERVQGRAGYTDLERRSFEDTLETCGLVDVFRTMHPDKRVFTYWDYKSNARQRNHGWRIDYALVSDDMLPAVRDVHILDHVTGSDHCPVLIEVTNGIL</sequence>
<comment type="similarity">
    <text evidence="2 9">Belongs to the DNA repair enzymes AP/ExoA family.</text>
</comment>
<dbReference type="PROSITE" id="PS00728">
    <property type="entry name" value="AP_NUCLEASE_F1_3"/>
    <property type="match status" value="1"/>
</dbReference>
<feature type="binding site" evidence="7">
    <location>
        <position position="75"/>
    </location>
    <ligand>
        <name>Mg(2+)</name>
        <dbReference type="ChEBI" id="CHEBI:18420"/>
        <label>1</label>
    </ligand>
</feature>
<evidence type="ECO:0000256" key="4">
    <source>
        <dbReference type="ARBA" id="ARBA00022801"/>
    </source>
</evidence>
<dbReference type="GO" id="GO:0046872">
    <property type="term" value="F:metal ion binding"/>
    <property type="evidence" value="ECO:0007669"/>
    <property type="project" value="UniProtKB-KW"/>
</dbReference>
<dbReference type="STRING" id="448386.A0A2V3IMJ4"/>
<feature type="binding site" evidence="7">
    <location>
        <position position="288"/>
    </location>
    <ligand>
        <name>Mg(2+)</name>
        <dbReference type="ChEBI" id="CHEBI:18420"/>
        <label>1</label>
    </ligand>
</feature>
<feature type="binding site" evidence="7">
    <location>
        <position position="289"/>
    </location>
    <ligand>
        <name>Mg(2+)</name>
        <dbReference type="ChEBI" id="CHEBI:18420"/>
        <label>1</label>
    </ligand>
</feature>
<dbReference type="InterPro" id="IPR020848">
    <property type="entry name" value="AP_endonuclease_F1_CS"/>
</dbReference>
<dbReference type="SUPFAM" id="SSF56219">
    <property type="entry name" value="DNase I-like"/>
    <property type="match status" value="1"/>
</dbReference>
<dbReference type="GO" id="GO:0003677">
    <property type="term" value="F:DNA binding"/>
    <property type="evidence" value="ECO:0007669"/>
    <property type="project" value="InterPro"/>
</dbReference>
<dbReference type="OrthoDB" id="498125at2759"/>
<dbReference type="GO" id="GO:0008081">
    <property type="term" value="F:phosphoric diester hydrolase activity"/>
    <property type="evidence" value="ECO:0007669"/>
    <property type="project" value="TreeGrafter"/>
</dbReference>
<protein>
    <submittedName>
        <fullName evidence="11">DNA-(Apurinic or apyrimidinic site) lyase, chloroplastic</fullName>
    </submittedName>
</protein>
<feature type="binding site" evidence="7">
    <location>
        <position position="193"/>
    </location>
    <ligand>
        <name>Mg(2+)</name>
        <dbReference type="ChEBI" id="CHEBI:18420"/>
        <label>1</label>
    </ligand>
</feature>
<dbReference type="Gene3D" id="3.60.10.10">
    <property type="entry name" value="Endonuclease/exonuclease/phosphatase"/>
    <property type="match status" value="1"/>
</dbReference>
<evidence type="ECO:0000313" key="12">
    <source>
        <dbReference type="Proteomes" id="UP000247409"/>
    </source>
</evidence>
<dbReference type="NCBIfam" id="TIGR00195">
    <property type="entry name" value="exoDNase_III"/>
    <property type="match status" value="1"/>
</dbReference>
<dbReference type="InterPro" id="IPR036691">
    <property type="entry name" value="Endo/exonu/phosph_ase_sf"/>
</dbReference>
<evidence type="ECO:0000256" key="9">
    <source>
        <dbReference type="RuleBase" id="RU362131"/>
    </source>
</evidence>
<dbReference type="PANTHER" id="PTHR22748:SF6">
    <property type="entry name" value="DNA-(APURINIC OR APYRIMIDINIC SITE) ENDONUCLEASE"/>
    <property type="match status" value="1"/>
</dbReference>
<feature type="site" description="Transition state stabilizer" evidence="8">
    <location>
        <position position="193"/>
    </location>
</feature>
<evidence type="ECO:0000313" key="11">
    <source>
        <dbReference type="EMBL" id="PXF43305.1"/>
    </source>
</evidence>
<reference evidence="11 12" key="1">
    <citation type="journal article" date="2018" name="Mol. Biol. Evol.">
        <title>Analysis of the draft genome of the red seaweed Gracilariopsis chorda provides insights into genome size evolution in Rhodophyta.</title>
        <authorList>
            <person name="Lee J."/>
            <person name="Yang E.C."/>
            <person name="Graf L."/>
            <person name="Yang J.H."/>
            <person name="Qiu H."/>
            <person name="Zel Zion U."/>
            <person name="Chan C.X."/>
            <person name="Stephens T.G."/>
            <person name="Weber A.P.M."/>
            <person name="Boo G.H."/>
            <person name="Boo S.M."/>
            <person name="Kim K.M."/>
            <person name="Shin Y."/>
            <person name="Jung M."/>
            <person name="Lee S.J."/>
            <person name="Yim H.S."/>
            <person name="Lee J.H."/>
            <person name="Bhattacharya D."/>
            <person name="Yoon H.S."/>
        </authorList>
    </citation>
    <scope>NUCLEOTIDE SEQUENCE [LARGE SCALE GENOMIC DNA]</scope>
    <source>
        <strain evidence="11 12">SKKU-2015</strain>
        <tissue evidence="11">Whole body</tissue>
    </source>
</reference>
<dbReference type="InterPro" id="IPR020847">
    <property type="entry name" value="AP_endonuclease_F1_BS"/>
</dbReference>
<dbReference type="InterPro" id="IPR005135">
    <property type="entry name" value="Endo/exonuclease/phosphatase"/>
</dbReference>
<keyword evidence="9" id="KW-0227">DNA damage</keyword>